<dbReference type="PROSITE" id="PS00211">
    <property type="entry name" value="ABC_TRANSPORTER_1"/>
    <property type="match status" value="1"/>
</dbReference>
<evidence type="ECO:0000256" key="4">
    <source>
        <dbReference type="ARBA" id="ARBA00022692"/>
    </source>
</evidence>
<reference evidence="12" key="1">
    <citation type="submission" date="2019-08" db="EMBL/GenBank/DDBJ databases">
        <authorList>
            <person name="Kucharzyk K."/>
            <person name="Murdoch R.W."/>
            <person name="Higgins S."/>
            <person name="Loffler F."/>
        </authorList>
    </citation>
    <scope>NUCLEOTIDE SEQUENCE</scope>
</reference>
<comment type="subcellular location">
    <subcellularLocation>
        <location evidence="1">Cell membrane</location>
        <topology evidence="1">Multi-pass membrane protein</topology>
    </subcellularLocation>
</comment>
<name>A0A644UHV9_9ZZZZ</name>
<dbReference type="SUPFAM" id="SSF90123">
    <property type="entry name" value="ABC transporter transmembrane region"/>
    <property type="match status" value="1"/>
</dbReference>
<evidence type="ECO:0000256" key="9">
    <source>
        <dbReference type="SAM" id="Phobius"/>
    </source>
</evidence>
<evidence type="ECO:0000259" key="10">
    <source>
        <dbReference type="PROSITE" id="PS50893"/>
    </source>
</evidence>
<dbReference type="PANTHER" id="PTHR43394">
    <property type="entry name" value="ATP-DEPENDENT PERMEASE MDL1, MITOCHONDRIAL"/>
    <property type="match status" value="1"/>
</dbReference>
<feature type="domain" description="ABC transporter" evidence="10">
    <location>
        <begin position="338"/>
        <end position="573"/>
    </location>
</feature>
<dbReference type="InterPro" id="IPR011527">
    <property type="entry name" value="ABC1_TM_dom"/>
</dbReference>
<dbReference type="GO" id="GO:0005524">
    <property type="term" value="F:ATP binding"/>
    <property type="evidence" value="ECO:0007669"/>
    <property type="project" value="UniProtKB-KW"/>
</dbReference>
<protein>
    <submittedName>
        <fullName evidence="12">Putative ABC transporter ATP-binding protein</fullName>
    </submittedName>
</protein>
<dbReference type="EMBL" id="VSSQ01000118">
    <property type="protein sequence ID" value="MPL78588.1"/>
    <property type="molecule type" value="Genomic_DNA"/>
</dbReference>
<dbReference type="InterPro" id="IPR003439">
    <property type="entry name" value="ABC_transporter-like_ATP-bd"/>
</dbReference>
<keyword evidence="7 9" id="KW-1133">Transmembrane helix</keyword>
<feature type="transmembrane region" description="Helical" evidence="9">
    <location>
        <begin position="240"/>
        <end position="263"/>
    </location>
</feature>
<keyword evidence="5" id="KW-0547">Nucleotide-binding</keyword>
<evidence type="ECO:0000256" key="8">
    <source>
        <dbReference type="ARBA" id="ARBA00023136"/>
    </source>
</evidence>
<proteinExistence type="predicted"/>
<evidence type="ECO:0000256" key="6">
    <source>
        <dbReference type="ARBA" id="ARBA00022840"/>
    </source>
</evidence>
<dbReference type="InterPro" id="IPR003593">
    <property type="entry name" value="AAA+_ATPase"/>
</dbReference>
<feature type="transmembrane region" description="Helical" evidence="9">
    <location>
        <begin position="161"/>
        <end position="183"/>
    </location>
</feature>
<evidence type="ECO:0000256" key="5">
    <source>
        <dbReference type="ARBA" id="ARBA00022741"/>
    </source>
</evidence>
<dbReference type="PROSITE" id="PS50893">
    <property type="entry name" value="ABC_TRANSPORTER_2"/>
    <property type="match status" value="1"/>
</dbReference>
<evidence type="ECO:0000256" key="3">
    <source>
        <dbReference type="ARBA" id="ARBA00022475"/>
    </source>
</evidence>
<keyword evidence="4 9" id="KW-0812">Transmembrane</keyword>
<dbReference type="InterPro" id="IPR039421">
    <property type="entry name" value="Type_1_exporter"/>
</dbReference>
<feature type="transmembrane region" description="Helical" evidence="9">
    <location>
        <begin position="138"/>
        <end position="155"/>
    </location>
</feature>
<dbReference type="Pfam" id="PF00664">
    <property type="entry name" value="ABC_membrane"/>
    <property type="match status" value="1"/>
</dbReference>
<dbReference type="GO" id="GO:0015421">
    <property type="term" value="F:ABC-type oligopeptide transporter activity"/>
    <property type="evidence" value="ECO:0007669"/>
    <property type="project" value="TreeGrafter"/>
</dbReference>
<keyword evidence="8 9" id="KW-0472">Membrane</keyword>
<comment type="caution">
    <text evidence="12">The sequence shown here is derived from an EMBL/GenBank/DDBJ whole genome shotgun (WGS) entry which is preliminary data.</text>
</comment>
<evidence type="ECO:0000313" key="12">
    <source>
        <dbReference type="EMBL" id="MPL78588.1"/>
    </source>
</evidence>
<dbReference type="GO" id="GO:0016887">
    <property type="term" value="F:ATP hydrolysis activity"/>
    <property type="evidence" value="ECO:0007669"/>
    <property type="project" value="InterPro"/>
</dbReference>
<dbReference type="Gene3D" id="1.20.1560.10">
    <property type="entry name" value="ABC transporter type 1, transmembrane domain"/>
    <property type="match status" value="1"/>
</dbReference>
<dbReference type="InterPro" id="IPR036640">
    <property type="entry name" value="ABC1_TM_sf"/>
</dbReference>
<sequence length="581" mass="63609">MLKILKYYKPYIGNILLVFLLLFIQANAELALPDYMSKIVDIGIMRGGEGQGQTAYILKMGGIMLALTLLAVAATIAVGYFGSRTASGVARDLRRAIFSKVQDFSSAEMDKFSTASLITRSTNDITQIQMVSNMAMRMLFFAPIIGIGGIIRATSKASSMWWIIALAVGILLAIVLAVFSIALPKFKRIQALVDRLNLVLRENLTGMMVIRAFATEKKEEQRFGEVNAELTGIMLFVSRIMALMMPLITLIMNGISILIVWVGAKEIAQSQIQIGDMMAFMQYSMQIFFSFMMMSMMFIIIPRASISADRIQQVLTTGTSVVDPPLPAVFPDKLGGVVRFDNVSFRYPGSNEDVLHRIDFTARPGKVTAVVGTTGAGKTTLVSLVPRFYDVTEGAVSIDGVDVRSVKQKALRDLIGFVPQKASLFSGTVESNLRYARDEADSEDLDRALEIAQAKEFVRALPGGISAPVSQGGMNFSGGQRQRLTIARALMKKGPVFIFDDSFSALDFTTDKKLRAALTEKLADSTVILVTQRVATIKGADQIIVLDEGKMVGKGRHAELMETCEVYRDIALSQLSAEELV</sequence>
<evidence type="ECO:0000256" key="2">
    <source>
        <dbReference type="ARBA" id="ARBA00022448"/>
    </source>
</evidence>
<feature type="transmembrane region" description="Helical" evidence="9">
    <location>
        <begin position="283"/>
        <end position="301"/>
    </location>
</feature>
<dbReference type="FunFam" id="3.40.50.300:FF:000854">
    <property type="entry name" value="Multidrug ABC transporter ATP-binding protein"/>
    <property type="match status" value="1"/>
</dbReference>
<dbReference type="PROSITE" id="PS50929">
    <property type="entry name" value="ABC_TM1F"/>
    <property type="match status" value="1"/>
</dbReference>
<keyword evidence="6 12" id="KW-0067">ATP-binding</keyword>
<accession>A0A644UHV9</accession>
<dbReference type="InterPro" id="IPR027417">
    <property type="entry name" value="P-loop_NTPase"/>
</dbReference>
<feature type="transmembrane region" description="Helical" evidence="9">
    <location>
        <begin position="55"/>
        <end position="81"/>
    </location>
</feature>
<evidence type="ECO:0000259" key="11">
    <source>
        <dbReference type="PROSITE" id="PS50929"/>
    </source>
</evidence>
<keyword evidence="2" id="KW-0813">Transport</keyword>
<gene>
    <name evidence="12" type="ORF">SDC9_24457</name>
</gene>
<dbReference type="SMART" id="SM00382">
    <property type="entry name" value="AAA"/>
    <property type="match status" value="1"/>
</dbReference>
<evidence type="ECO:0000256" key="7">
    <source>
        <dbReference type="ARBA" id="ARBA00022989"/>
    </source>
</evidence>
<feature type="domain" description="ABC transmembrane type-1" evidence="11">
    <location>
        <begin position="16"/>
        <end position="303"/>
    </location>
</feature>
<dbReference type="Pfam" id="PF00005">
    <property type="entry name" value="ABC_tran"/>
    <property type="match status" value="1"/>
</dbReference>
<dbReference type="CDD" id="cd18548">
    <property type="entry name" value="ABC_6TM_Tm287_like"/>
    <property type="match status" value="1"/>
</dbReference>
<dbReference type="PANTHER" id="PTHR43394:SF1">
    <property type="entry name" value="ATP-BINDING CASSETTE SUB-FAMILY B MEMBER 10, MITOCHONDRIAL"/>
    <property type="match status" value="1"/>
</dbReference>
<dbReference type="GO" id="GO:0005886">
    <property type="term" value="C:plasma membrane"/>
    <property type="evidence" value="ECO:0007669"/>
    <property type="project" value="UniProtKB-SubCell"/>
</dbReference>
<evidence type="ECO:0000256" key="1">
    <source>
        <dbReference type="ARBA" id="ARBA00004651"/>
    </source>
</evidence>
<dbReference type="Gene3D" id="3.40.50.300">
    <property type="entry name" value="P-loop containing nucleotide triphosphate hydrolases"/>
    <property type="match status" value="1"/>
</dbReference>
<keyword evidence="3" id="KW-1003">Cell membrane</keyword>
<dbReference type="SUPFAM" id="SSF52540">
    <property type="entry name" value="P-loop containing nucleoside triphosphate hydrolases"/>
    <property type="match status" value="1"/>
</dbReference>
<dbReference type="AlphaFoldDB" id="A0A644UHV9"/>
<organism evidence="12">
    <name type="scientific">bioreactor metagenome</name>
    <dbReference type="NCBI Taxonomy" id="1076179"/>
    <lineage>
        <taxon>unclassified sequences</taxon>
        <taxon>metagenomes</taxon>
        <taxon>ecological metagenomes</taxon>
    </lineage>
</organism>
<dbReference type="InterPro" id="IPR017871">
    <property type="entry name" value="ABC_transporter-like_CS"/>
</dbReference>